<dbReference type="InterPro" id="IPR029058">
    <property type="entry name" value="AB_hydrolase_fold"/>
</dbReference>
<sequence>MAARNVVLVHGLYCDASCWTDVIGPLLDRGLNVTAVQNSLKNFGEALADTRRVLARQEGPTVLVGHSFGGMIVTEAGADPGVSALVYVAARAPDAVEDYRAMAEAYGPPPVSAGIVYDGDEARLTKAAFLNDLVGDVPPARARLLYATQAPFHRSLLAAKTAQAAWRSKPSFYAVSAKDRAILPDLQRFMAKRMGAETVELEAGHFSPITHSDEICDLIVKATHVPLP</sequence>
<dbReference type="Gene3D" id="3.40.50.1820">
    <property type="entry name" value="alpha/beta hydrolase"/>
    <property type="match status" value="1"/>
</dbReference>
<dbReference type="SUPFAM" id="SSF53474">
    <property type="entry name" value="alpha/beta-Hydrolases"/>
    <property type="match status" value="1"/>
</dbReference>
<evidence type="ECO:0000313" key="3">
    <source>
        <dbReference type="Proteomes" id="UP000727456"/>
    </source>
</evidence>
<evidence type="ECO:0000313" key="2">
    <source>
        <dbReference type="EMBL" id="NIJ08204.1"/>
    </source>
</evidence>
<evidence type="ECO:0000259" key="1">
    <source>
        <dbReference type="Pfam" id="PF12697"/>
    </source>
</evidence>
<accession>A0ABX0TTZ9</accession>
<feature type="domain" description="AB hydrolase-1" evidence="1">
    <location>
        <begin position="6"/>
        <end position="217"/>
    </location>
</feature>
<dbReference type="InterPro" id="IPR000073">
    <property type="entry name" value="AB_hydrolase_1"/>
</dbReference>
<reference evidence="2 3" key="1">
    <citation type="submission" date="2020-03" db="EMBL/GenBank/DDBJ databases">
        <title>Genomic Encyclopedia of Type Strains, Phase III (KMG-III): the genomes of soil and plant-associated and newly described type strains.</title>
        <authorList>
            <person name="Whitman W."/>
        </authorList>
    </citation>
    <scope>NUCLEOTIDE SEQUENCE [LARGE SCALE GENOMIC DNA]</scope>
    <source>
        <strain evidence="2 3">CECT 8804</strain>
    </source>
</reference>
<proteinExistence type="predicted"/>
<dbReference type="PANTHER" id="PTHR37017">
    <property type="entry name" value="AB HYDROLASE-1 DOMAIN-CONTAINING PROTEIN-RELATED"/>
    <property type="match status" value="1"/>
</dbReference>
<dbReference type="Proteomes" id="UP000727456">
    <property type="component" value="Unassembled WGS sequence"/>
</dbReference>
<dbReference type="RefSeq" id="WP_243843377.1">
    <property type="nucleotide sequence ID" value="NZ_JAAOZC010000004.1"/>
</dbReference>
<protein>
    <submittedName>
        <fullName evidence="2">Pimeloyl-ACP methyl ester carboxylesterase</fullName>
    </submittedName>
</protein>
<dbReference type="PANTHER" id="PTHR37017:SF11">
    <property type="entry name" value="ESTERASE_LIPASE_THIOESTERASE DOMAIN-CONTAINING PROTEIN"/>
    <property type="match status" value="1"/>
</dbReference>
<keyword evidence="3" id="KW-1185">Reference proteome</keyword>
<organism evidence="2 3">
    <name type="scientific">Sphingomonas vulcanisoli</name>
    <dbReference type="NCBI Taxonomy" id="1658060"/>
    <lineage>
        <taxon>Bacteria</taxon>
        <taxon>Pseudomonadati</taxon>
        <taxon>Pseudomonadota</taxon>
        <taxon>Alphaproteobacteria</taxon>
        <taxon>Sphingomonadales</taxon>
        <taxon>Sphingomonadaceae</taxon>
        <taxon>Sphingomonas</taxon>
    </lineage>
</organism>
<name>A0ABX0TTZ9_9SPHN</name>
<dbReference type="InterPro" id="IPR052897">
    <property type="entry name" value="Sec-Metab_Biosynth_Hydrolase"/>
</dbReference>
<dbReference type="EMBL" id="JAAOZC010000004">
    <property type="protein sequence ID" value="NIJ08204.1"/>
    <property type="molecule type" value="Genomic_DNA"/>
</dbReference>
<comment type="caution">
    <text evidence="2">The sequence shown here is derived from an EMBL/GenBank/DDBJ whole genome shotgun (WGS) entry which is preliminary data.</text>
</comment>
<gene>
    <name evidence="2" type="ORF">FHS31_001821</name>
</gene>
<dbReference type="Pfam" id="PF12697">
    <property type="entry name" value="Abhydrolase_6"/>
    <property type="match status" value="1"/>
</dbReference>